<dbReference type="InterPro" id="IPR001173">
    <property type="entry name" value="Glyco_trans_2-like"/>
</dbReference>
<dbReference type="OrthoDB" id="9784574at2"/>
<keyword evidence="5" id="KW-1185">Reference proteome</keyword>
<evidence type="ECO:0000256" key="2">
    <source>
        <dbReference type="SAM" id="MobiDB-lite"/>
    </source>
</evidence>
<dbReference type="EMBL" id="SJPG01000001">
    <property type="protein sequence ID" value="TWT62897.1"/>
    <property type="molecule type" value="Genomic_DNA"/>
</dbReference>
<evidence type="ECO:0000313" key="4">
    <source>
        <dbReference type="EMBL" id="TWT62897.1"/>
    </source>
</evidence>
<dbReference type="GO" id="GO:0004653">
    <property type="term" value="F:polypeptide N-acetylgalactosaminyltransferase activity"/>
    <property type="evidence" value="ECO:0007669"/>
    <property type="project" value="TreeGrafter"/>
</dbReference>
<dbReference type="SUPFAM" id="SSF53448">
    <property type="entry name" value="Nucleotide-diphospho-sugar transferases"/>
    <property type="match status" value="1"/>
</dbReference>
<dbReference type="GO" id="GO:0006493">
    <property type="term" value="P:protein O-linked glycosylation"/>
    <property type="evidence" value="ECO:0007669"/>
    <property type="project" value="TreeGrafter"/>
</dbReference>
<feature type="domain" description="Glycosyltransferase 2-like" evidence="3">
    <location>
        <begin position="4"/>
        <end position="184"/>
    </location>
</feature>
<dbReference type="PANTHER" id="PTHR11675">
    <property type="entry name" value="N-ACETYLGALACTOSAMINYLTRANSFERASE"/>
    <property type="match status" value="1"/>
</dbReference>
<evidence type="ECO:0000259" key="3">
    <source>
        <dbReference type="Pfam" id="PF00535"/>
    </source>
</evidence>
<dbReference type="Pfam" id="PF00535">
    <property type="entry name" value="Glycos_transf_2"/>
    <property type="match status" value="1"/>
</dbReference>
<evidence type="ECO:0000256" key="1">
    <source>
        <dbReference type="ARBA" id="ARBA00023157"/>
    </source>
</evidence>
<dbReference type="RefSeq" id="WP_146504703.1">
    <property type="nucleotide sequence ID" value="NZ_SJPG01000001.1"/>
</dbReference>
<sequence length="608" mass="67897">MKTSILIAAHNEGDNLLRTVKSCKESIHDLDYEIVIADDASSDHAVEEVLARFPEIQVVRHATRKGASPTKHATTTLASGDVFVFLDGHTKPTPGAIARLVEDVQLHEGRAIVVPAIAQLDQRTWENSSHLIGYGYGMNVASMKTYWLARSEMRTRTTAGRLFFESPSLIGCCFAMHRDLYAEILGMDSDMQQWGVEDLDLGMKAWLFDAPVLTDAEVVIGHRFRRTFDNFTVVHAHILANELRFARKHFEDRAWKQWLNARRSSMPVNAWQAGWDLFETNLASIETEMNSLQSRRVHDEYWYAEQFGLNWPGRDAESVPRGLAMMQMSGGNPSEMPSPEPSVEPSEGPSPCPGDNACPEASIKEIVYDPKRVLAGHVQILSLEAEYDNPTDSEFCKFNDANVMWTIASVTWKKGHNDIPSAEAYRPNTTMLDGNSFSFAAIFPKQGLWEVEVELKVIWNSENKEAADAAECSCQSCESIVKSKFRFVVVDPNQIDIQITAFIPFPHVEAPLYGTFEGDGNGFSFRRDSFRIRHTIHINPSSILVTGPTSTKNVGVTRSYDPATSIDPVTGELTPAAKADMVKGAPMMIGGFNFEMHGFWVRTVRVVI</sequence>
<dbReference type="Gene3D" id="3.90.550.10">
    <property type="entry name" value="Spore Coat Polysaccharide Biosynthesis Protein SpsA, Chain A"/>
    <property type="match status" value="1"/>
</dbReference>
<accession>A0A5C5XID0</accession>
<dbReference type="AlphaFoldDB" id="A0A5C5XID0"/>
<dbReference type="Proteomes" id="UP000316095">
    <property type="component" value="Unassembled WGS sequence"/>
</dbReference>
<keyword evidence="4" id="KW-0808">Transferase</keyword>
<feature type="compositionally biased region" description="Pro residues" evidence="2">
    <location>
        <begin position="336"/>
        <end position="352"/>
    </location>
</feature>
<reference evidence="4 5" key="1">
    <citation type="submission" date="2019-02" db="EMBL/GenBank/DDBJ databases">
        <title>Deep-cultivation of Planctomycetes and their phenomic and genomic characterization uncovers novel biology.</title>
        <authorList>
            <person name="Wiegand S."/>
            <person name="Jogler M."/>
            <person name="Boedeker C."/>
            <person name="Pinto D."/>
            <person name="Vollmers J."/>
            <person name="Rivas-Marin E."/>
            <person name="Kohn T."/>
            <person name="Peeters S.H."/>
            <person name="Heuer A."/>
            <person name="Rast P."/>
            <person name="Oberbeckmann S."/>
            <person name="Bunk B."/>
            <person name="Jeske O."/>
            <person name="Meyerdierks A."/>
            <person name="Storesund J.E."/>
            <person name="Kallscheuer N."/>
            <person name="Luecker S."/>
            <person name="Lage O.M."/>
            <person name="Pohl T."/>
            <person name="Merkel B.J."/>
            <person name="Hornburger P."/>
            <person name="Mueller R.-W."/>
            <person name="Bruemmer F."/>
            <person name="Labrenz M."/>
            <person name="Spormann A.M."/>
            <person name="Op Den Camp H."/>
            <person name="Overmann J."/>
            <person name="Amann R."/>
            <person name="Jetten M.S.M."/>
            <person name="Mascher T."/>
            <person name="Medema M.H."/>
            <person name="Devos D.P."/>
            <person name="Kaster A.-K."/>
            <person name="Ovreas L."/>
            <person name="Rohde M."/>
            <person name="Galperin M.Y."/>
            <person name="Jogler C."/>
        </authorList>
    </citation>
    <scope>NUCLEOTIDE SEQUENCE [LARGE SCALE GENOMIC DNA]</scope>
    <source>
        <strain evidence="4 5">Pan54</strain>
    </source>
</reference>
<dbReference type="PANTHER" id="PTHR11675:SF119">
    <property type="entry name" value="POLYPEPTIDE N-ACETYLGALACTOSAMINYLTRANSFERASE 2"/>
    <property type="match status" value="1"/>
</dbReference>
<proteinExistence type="predicted"/>
<comment type="caution">
    <text evidence="4">The sequence shown here is derived from an EMBL/GenBank/DDBJ whole genome shotgun (WGS) entry which is preliminary data.</text>
</comment>
<name>A0A5C5XID0_9PLAN</name>
<evidence type="ECO:0000313" key="5">
    <source>
        <dbReference type="Proteomes" id="UP000316095"/>
    </source>
</evidence>
<organism evidence="4 5">
    <name type="scientific">Rubinisphaera italica</name>
    <dbReference type="NCBI Taxonomy" id="2527969"/>
    <lineage>
        <taxon>Bacteria</taxon>
        <taxon>Pseudomonadati</taxon>
        <taxon>Planctomycetota</taxon>
        <taxon>Planctomycetia</taxon>
        <taxon>Planctomycetales</taxon>
        <taxon>Planctomycetaceae</taxon>
        <taxon>Rubinisphaera</taxon>
    </lineage>
</organism>
<gene>
    <name evidence="4" type="ORF">Pan54_36440</name>
</gene>
<feature type="region of interest" description="Disordered" evidence="2">
    <location>
        <begin position="327"/>
        <end position="355"/>
    </location>
</feature>
<dbReference type="InterPro" id="IPR029044">
    <property type="entry name" value="Nucleotide-diphossugar_trans"/>
</dbReference>
<keyword evidence="1" id="KW-1015">Disulfide bond</keyword>
<protein>
    <submittedName>
        <fullName evidence="4">N-glycosyltransferase</fullName>
    </submittedName>
</protein>